<gene>
    <name evidence="1" type="ORF">CS022_24695</name>
</gene>
<comment type="caution">
    <text evidence="1">The sequence shown here is derived from an EMBL/GenBank/DDBJ whole genome shotgun (WGS) entry which is preliminary data.</text>
</comment>
<protein>
    <submittedName>
        <fullName evidence="1">Uncharacterized protein</fullName>
    </submittedName>
</protein>
<name>A0A4Q0Y6Q5_9GAMM</name>
<dbReference type="AlphaFoldDB" id="A0A4Q0Y6Q5"/>
<keyword evidence="2" id="KW-1185">Reference proteome</keyword>
<accession>A0A4Q0Y6Q5</accession>
<dbReference type="Proteomes" id="UP000290287">
    <property type="component" value="Unassembled WGS sequence"/>
</dbReference>
<feature type="non-terminal residue" evidence="1">
    <location>
        <position position="1"/>
    </location>
</feature>
<organism evidence="1 2">
    <name type="scientific">Veronia nyctiphanis</name>
    <dbReference type="NCBI Taxonomy" id="1278244"/>
    <lineage>
        <taxon>Bacteria</taxon>
        <taxon>Pseudomonadati</taxon>
        <taxon>Pseudomonadota</taxon>
        <taxon>Gammaproteobacteria</taxon>
        <taxon>Vibrionales</taxon>
        <taxon>Vibrionaceae</taxon>
        <taxon>Veronia</taxon>
    </lineage>
</organism>
<dbReference type="EMBL" id="PEIB01000093">
    <property type="protein sequence ID" value="RXJ65862.1"/>
    <property type="molecule type" value="Genomic_DNA"/>
</dbReference>
<evidence type="ECO:0000313" key="1">
    <source>
        <dbReference type="EMBL" id="RXJ65862.1"/>
    </source>
</evidence>
<proteinExistence type="predicted"/>
<feature type="non-terminal residue" evidence="1">
    <location>
        <position position="453"/>
    </location>
</feature>
<dbReference type="RefSeq" id="WP_161569751.1">
    <property type="nucleotide sequence ID" value="NZ_PEIB01000093.1"/>
</dbReference>
<sequence length="453" mass="48940">GVWQTADDIVITDDESTLNIASASVYQNGQENAADYTEGPAWEILVNNPADEDGTFNVAFNDQDYNSSFDKFEPFIYVTDLDGNQIKNTDRADGLFTVTSWASGANFHVPLKAGETGIRVYAKPKDDDLYDPGEQLSLRVNVDGSAYAFSQKATLQDDESSPQITSIVPEETTFTEGDDVELSWTLALNNASASHTTLRLDINNLGNEGDFASDTNGVFVVLDSEGNTLTTVNMSDAVNGIVEAVLPPGHASVQVTTTLDNDATYEATETFTLKAAVKDSGVWQTADDIVITDDESTLTIASASVYQNGQENAADYTEGPAWEIHVNNPADEDGTFNIAFNDQDYNSSFGKFEPFLYVTDLDGNQIKNTDRPDGLFTVTSWASGANFHVPLKAGETGIRVYAKPKDDDLYDPGEQLSLRVNVDGSAYVFSQKATLQDDADAPSIASVSNVTVT</sequence>
<reference evidence="1 2" key="1">
    <citation type="submission" date="2017-10" db="EMBL/GenBank/DDBJ databases">
        <title>Nyctiphanis sp. nov., isolated from the stomach of the euphausiid Nyctiphanes simplex (Hansen, 1911) in the Gulf of California.</title>
        <authorList>
            <person name="Gomez-Gil B."/>
            <person name="Aguilar-Mendez M."/>
            <person name="Lopez-Cortes A."/>
            <person name="Gomez-Gutierrez J."/>
            <person name="Roque A."/>
            <person name="Lang E."/>
            <person name="Gonzalez-Castillo A."/>
        </authorList>
    </citation>
    <scope>NUCLEOTIDE SEQUENCE [LARGE SCALE GENOMIC DNA]</scope>
    <source>
        <strain evidence="1 2">CAIM 600</strain>
    </source>
</reference>
<dbReference type="OrthoDB" id="5720638at2"/>
<evidence type="ECO:0000313" key="2">
    <source>
        <dbReference type="Proteomes" id="UP000290287"/>
    </source>
</evidence>